<dbReference type="InterPro" id="IPR032687">
    <property type="entry name" value="AraC-type_N"/>
</dbReference>
<dbReference type="Pfam" id="PF12625">
    <property type="entry name" value="Arabinose_bd"/>
    <property type="match status" value="1"/>
</dbReference>
<sequence>MTKPLPSSAVIHHPAVTPMAFVRAIARAYQHRGLNPDKALHLAQIDPFTVEQDTVGITALQFETLSDAAMQELDDEALGWFSRRLPWGSYGMLARASLTSPDLGVALKRWCRHHGLLTDDLQLSLQVHGNTATLEIVEHAGLGELREFCLVSMLRNIHGLSSWYVDSSLPLFKVAFPFAAPGHADVYSLLFPGEVQFDAPVTSMQFDARYLALPIARDETALQRMLQRALPLTVRPYRRDRLMVQRVRQLLAADPSAMHSAETLSKKLHLSLRTLHRQLKDEGASLQALKDEVRRERSLTLLHRTNRPIKQIAQLAGFSNDKSFIRAFRTWMGMSPAEYRKSTRPPA</sequence>
<reference evidence="5 6" key="1">
    <citation type="submission" date="2020-08" db="EMBL/GenBank/DDBJ databases">
        <title>Functional genomics of gut bacteria from endangered species of beetles.</title>
        <authorList>
            <person name="Carlos-Shanley C."/>
        </authorList>
    </citation>
    <scope>NUCLEOTIDE SEQUENCE [LARGE SCALE GENOMIC DNA]</scope>
    <source>
        <strain evidence="5 6">S00124</strain>
    </source>
</reference>
<dbReference type="InterPro" id="IPR018060">
    <property type="entry name" value="HTH_AraC"/>
</dbReference>
<protein>
    <submittedName>
        <fullName evidence="5">AraC-like DNA-binding protein</fullName>
    </submittedName>
</protein>
<organism evidence="5 6">
    <name type="scientific">Comamonas odontotermitis</name>
    <dbReference type="NCBI Taxonomy" id="379895"/>
    <lineage>
        <taxon>Bacteria</taxon>
        <taxon>Pseudomonadati</taxon>
        <taxon>Pseudomonadota</taxon>
        <taxon>Betaproteobacteria</taxon>
        <taxon>Burkholderiales</taxon>
        <taxon>Comamonadaceae</taxon>
        <taxon>Comamonas</taxon>
    </lineage>
</organism>
<dbReference type="InterPro" id="IPR020449">
    <property type="entry name" value="Tscrpt_reg_AraC-type_HTH"/>
</dbReference>
<comment type="caution">
    <text evidence="5">The sequence shown here is derived from an EMBL/GenBank/DDBJ whole genome shotgun (WGS) entry which is preliminary data.</text>
</comment>
<accession>A0ABR6RDJ1</accession>
<keyword evidence="3" id="KW-0804">Transcription</keyword>
<dbReference type="Pfam" id="PF12833">
    <property type="entry name" value="HTH_18"/>
    <property type="match status" value="1"/>
</dbReference>
<keyword evidence="2" id="KW-0238">DNA-binding</keyword>
<dbReference type="EMBL" id="JACHKZ010000005">
    <property type="protein sequence ID" value="MBB6577199.1"/>
    <property type="molecule type" value="Genomic_DNA"/>
</dbReference>
<dbReference type="PANTHER" id="PTHR47894:SF1">
    <property type="entry name" value="HTH-TYPE TRANSCRIPTIONAL REGULATOR VQSM"/>
    <property type="match status" value="1"/>
</dbReference>
<dbReference type="PROSITE" id="PS01124">
    <property type="entry name" value="HTH_ARAC_FAMILY_2"/>
    <property type="match status" value="1"/>
</dbReference>
<dbReference type="Proteomes" id="UP000562492">
    <property type="component" value="Unassembled WGS sequence"/>
</dbReference>
<keyword evidence="1" id="KW-0805">Transcription regulation</keyword>
<evidence type="ECO:0000256" key="1">
    <source>
        <dbReference type="ARBA" id="ARBA00023015"/>
    </source>
</evidence>
<evidence type="ECO:0000313" key="5">
    <source>
        <dbReference type="EMBL" id="MBB6577199.1"/>
    </source>
</evidence>
<name>A0ABR6RDJ1_9BURK</name>
<keyword evidence="6" id="KW-1185">Reference proteome</keyword>
<dbReference type="InterPro" id="IPR009057">
    <property type="entry name" value="Homeodomain-like_sf"/>
</dbReference>
<dbReference type="PANTHER" id="PTHR47894">
    <property type="entry name" value="HTH-TYPE TRANSCRIPTIONAL REGULATOR GADX"/>
    <property type="match status" value="1"/>
</dbReference>
<proteinExistence type="predicted"/>
<feature type="domain" description="HTH araC/xylS-type" evidence="4">
    <location>
        <begin position="245"/>
        <end position="342"/>
    </location>
</feature>
<gene>
    <name evidence="5" type="ORF">HNP33_001250</name>
</gene>
<evidence type="ECO:0000313" key="6">
    <source>
        <dbReference type="Proteomes" id="UP000562492"/>
    </source>
</evidence>
<evidence type="ECO:0000256" key="3">
    <source>
        <dbReference type="ARBA" id="ARBA00023163"/>
    </source>
</evidence>
<dbReference type="SMART" id="SM00342">
    <property type="entry name" value="HTH_ARAC"/>
    <property type="match status" value="1"/>
</dbReference>
<dbReference type="Gene3D" id="1.10.10.60">
    <property type="entry name" value="Homeodomain-like"/>
    <property type="match status" value="1"/>
</dbReference>
<dbReference type="PRINTS" id="PR00032">
    <property type="entry name" value="HTHARAC"/>
</dbReference>
<dbReference type="RefSeq" id="WP_233464410.1">
    <property type="nucleotide sequence ID" value="NZ_JACHKZ010000005.1"/>
</dbReference>
<dbReference type="SUPFAM" id="SSF46689">
    <property type="entry name" value="Homeodomain-like"/>
    <property type="match status" value="1"/>
</dbReference>
<evidence type="ECO:0000256" key="2">
    <source>
        <dbReference type="ARBA" id="ARBA00023125"/>
    </source>
</evidence>
<evidence type="ECO:0000259" key="4">
    <source>
        <dbReference type="PROSITE" id="PS01124"/>
    </source>
</evidence>